<keyword evidence="3" id="KW-1185">Reference proteome</keyword>
<feature type="transmembrane region" description="Helical" evidence="1">
    <location>
        <begin position="98"/>
        <end position="116"/>
    </location>
</feature>
<keyword evidence="1" id="KW-1133">Transmembrane helix</keyword>
<dbReference type="EMBL" id="QBKT01000003">
    <property type="protein sequence ID" value="PTX62054.1"/>
    <property type="molecule type" value="Genomic_DNA"/>
</dbReference>
<keyword evidence="1" id="KW-0472">Membrane</keyword>
<accession>A0A2T6C158</accession>
<reference evidence="2 3" key="1">
    <citation type="submission" date="2018-04" db="EMBL/GenBank/DDBJ databases">
        <title>Genomic Encyclopedia of Archaeal and Bacterial Type Strains, Phase II (KMG-II): from individual species to whole genera.</title>
        <authorList>
            <person name="Goeker M."/>
        </authorList>
    </citation>
    <scope>NUCLEOTIDE SEQUENCE [LARGE SCALE GENOMIC DNA]</scope>
    <source>
        <strain evidence="2 3">DSM 25731</strain>
    </source>
</reference>
<comment type="caution">
    <text evidence="2">The sequence shown here is derived from an EMBL/GenBank/DDBJ whole genome shotgun (WGS) entry which is preliminary data.</text>
</comment>
<evidence type="ECO:0000256" key="1">
    <source>
        <dbReference type="SAM" id="Phobius"/>
    </source>
</evidence>
<dbReference type="Proteomes" id="UP000244090">
    <property type="component" value="Unassembled WGS sequence"/>
</dbReference>
<feature type="transmembrane region" description="Helical" evidence="1">
    <location>
        <begin position="128"/>
        <end position="146"/>
    </location>
</feature>
<proteinExistence type="predicted"/>
<evidence type="ECO:0000313" key="2">
    <source>
        <dbReference type="EMBL" id="PTX62054.1"/>
    </source>
</evidence>
<sequence>MDYLPNVFSISNLFPVKKYYLKLSKNQEETLHLLEKNTKISHSFRLSKTHKPFLGIIDGYAFKLVCPHSHFAILCCMRGQIHEDEIHVLFKLKRVPKIIMVIFLLIFSLSFISHLFRKTTDVFSSQTLGGLMLVLMLAFIVPKMLFIMSSRKCLKILTKTLKLEEEKEMQF</sequence>
<organism evidence="2 3">
    <name type="scientific">Kordia periserrulae</name>
    <dbReference type="NCBI Taxonomy" id="701523"/>
    <lineage>
        <taxon>Bacteria</taxon>
        <taxon>Pseudomonadati</taxon>
        <taxon>Bacteroidota</taxon>
        <taxon>Flavobacteriia</taxon>
        <taxon>Flavobacteriales</taxon>
        <taxon>Flavobacteriaceae</taxon>
        <taxon>Kordia</taxon>
    </lineage>
</organism>
<evidence type="ECO:0000313" key="3">
    <source>
        <dbReference type="Proteomes" id="UP000244090"/>
    </source>
</evidence>
<dbReference type="RefSeq" id="WP_108114282.1">
    <property type="nucleotide sequence ID" value="NZ_QBKT01000003.1"/>
</dbReference>
<name>A0A2T6C158_9FLAO</name>
<protein>
    <submittedName>
        <fullName evidence="2">Uncharacterized protein</fullName>
    </submittedName>
</protein>
<gene>
    <name evidence="2" type="ORF">C8N46_103152</name>
</gene>
<dbReference type="AlphaFoldDB" id="A0A2T6C158"/>
<keyword evidence="1" id="KW-0812">Transmembrane</keyword>